<sequence>MINAETYVNGIGLVLCLVASLGLASKSPSLQACSRYWLKMTDDNAEKALERYEECVDMLSGLKGREKRLFRESLMRNLDRTATFFFERTTLPAAEVVQVMRSVAKLMDVLGENHVVSKYNNPLDDSPERKYRILFHSFIALVTCQTILLLCLLWRFCFIKRLTHQEEVYLKCRRRTSYCESSSPRPDCPLKDGEDFPLINKTKQCTFACSPAHCDKMRPKDEDILTDFSSLSSPGIGSDSEFEALMNRRPLPKPKSTADNKIPKRGSKSNGHSTFPK</sequence>
<feature type="compositionally biased region" description="Polar residues" evidence="1">
    <location>
        <begin position="268"/>
        <end position="277"/>
    </location>
</feature>
<keyword evidence="4" id="KW-1185">Reference proteome</keyword>
<keyword evidence="2" id="KW-0472">Membrane</keyword>
<dbReference type="KEGG" id="clec:106670722"/>
<dbReference type="Proteomes" id="UP000494040">
    <property type="component" value="Unassembled WGS sequence"/>
</dbReference>
<protein>
    <submittedName>
        <fullName evidence="3">Uncharacterized protein</fullName>
    </submittedName>
</protein>
<dbReference type="EnsemblMetazoa" id="XM_014401291.2">
    <property type="protein sequence ID" value="XP_014256777.1"/>
    <property type="gene ID" value="LOC106670722"/>
</dbReference>
<feature type="transmembrane region" description="Helical" evidence="2">
    <location>
        <begin position="6"/>
        <end position="25"/>
    </location>
</feature>
<reference evidence="3" key="1">
    <citation type="submission" date="2022-01" db="UniProtKB">
        <authorList>
            <consortium name="EnsemblMetazoa"/>
        </authorList>
    </citation>
    <scope>IDENTIFICATION</scope>
</reference>
<evidence type="ECO:0000313" key="4">
    <source>
        <dbReference type="Proteomes" id="UP000494040"/>
    </source>
</evidence>
<feature type="transmembrane region" description="Helical" evidence="2">
    <location>
        <begin position="133"/>
        <end position="156"/>
    </location>
</feature>
<keyword evidence="2" id="KW-1133">Transmembrane helix</keyword>
<evidence type="ECO:0000256" key="2">
    <source>
        <dbReference type="SAM" id="Phobius"/>
    </source>
</evidence>
<evidence type="ECO:0000256" key="1">
    <source>
        <dbReference type="SAM" id="MobiDB-lite"/>
    </source>
</evidence>
<dbReference type="OrthoDB" id="10065698at2759"/>
<dbReference type="GeneID" id="106670722"/>
<dbReference type="RefSeq" id="XP_014256777.1">
    <property type="nucleotide sequence ID" value="XM_014401291.2"/>
</dbReference>
<name>A0A8I6S617_CIMLE</name>
<organism evidence="3 4">
    <name type="scientific">Cimex lectularius</name>
    <name type="common">Bed bug</name>
    <name type="synonym">Acanthia lectularia</name>
    <dbReference type="NCBI Taxonomy" id="79782"/>
    <lineage>
        <taxon>Eukaryota</taxon>
        <taxon>Metazoa</taxon>
        <taxon>Ecdysozoa</taxon>
        <taxon>Arthropoda</taxon>
        <taxon>Hexapoda</taxon>
        <taxon>Insecta</taxon>
        <taxon>Pterygota</taxon>
        <taxon>Neoptera</taxon>
        <taxon>Paraneoptera</taxon>
        <taxon>Hemiptera</taxon>
        <taxon>Heteroptera</taxon>
        <taxon>Panheteroptera</taxon>
        <taxon>Cimicomorpha</taxon>
        <taxon>Cimicidae</taxon>
        <taxon>Cimex</taxon>
    </lineage>
</organism>
<keyword evidence="2" id="KW-0812">Transmembrane</keyword>
<dbReference type="AlphaFoldDB" id="A0A8I6S617"/>
<proteinExistence type="predicted"/>
<feature type="compositionally biased region" description="Low complexity" evidence="1">
    <location>
        <begin position="229"/>
        <end position="239"/>
    </location>
</feature>
<evidence type="ECO:0000313" key="3">
    <source>
        <dbReference type="EnsemblMetazoa" id="XP_014256777.1"/>
    </source>
</evidence>
<accession>A0A8I6S617</accession>
<feature type="region of interest" description="Disordered" evidence="1">
    <location>
        <begin position="228"/>
        <end position="277"/>
    </location>
</feature>